<proteinExistence type="predicted"/>
<gene>
    <name evidence="2" type="ORF">SXIM_18000</name>
</gene>
<protein>
    <submittedName>
        <fullName evidence="2">Uncharacterized protein</fullName>
    </submittedName>
</protein>
<sequence>MFVVSTGSGCTSCHGVPVGVPAVVVPVPGTDGREAGMCSRSRSGKSRSGDGMMKA</sequence>
<evidence type="ECO:0000313" key="3">
    <source>
        <dbReference type="Proteomes" id="UP000034034"/>
    </source>
</evidence>
<dbReference type="HOGENOM" id="CLU_3030717_0_0_11"/>
<dbReference type="EMBL" id="CP009922">
    <property type="protein sequence ID" value="AKG43184.1"/>
    <property type="molecule type" value="Genomic_DNA"/>
</dbReference>
<reference evidence="2" key="1">
    <citation type="submission" date="2019-08" db="EMBL/GenBank/DDBJ databases">
        <title>Complete genome sequence of a mangrove-derived Streptomyces xiamenensis.</title>
        <authorList>
            <person name="Xu J."/>
        </authorList>
    </citation>
    <scope>NUCLEOTIDE SEQUENCE</scope>
    <source>
        <strain evidence="2">318</strain>
    </source>
</reference>
<dbReference type="PATRIC" id="fig|408015.6.peg.1835"/>
<keyword evidence="3" id="KW-1185">Reference proteome</keyword>
<dbReference type="STRING" id="408015.SXIM_18000"/>
<dbReference type="Proteomes" id="UP000034034">
    <property type="component" value="Chromosome"/>
</dbReference>
<organism evidence="2 3">
    <name type="scientific">Streptomyces xiamenensis</name>
    <dbReference type="NCBI Taxonomy" id="408015"/>
    <lineage>
        <taxon>Bacteria</taxon>
        <taxon>Bacillati</taxon>
        <taxon>Actinomycetota</taxon>
        <taxon>Actinomycetes</taxon>
        <taxon>Kitasatosporales</taxon>
        <taxon>Streptomycetaceae</taxon>
        <taxon>Streptomyces</taxon>
    </lineage>
</organism>
<dbReference type="KEGG" id="sxi:SXIM_18000"/>
<dbReference type="AlphaFoldDB" id="A0A0F7FTX1"/>
<feature type="region of interest" description="Disordered" evidence="1">
    <location>
        <begin position="30"/>
        <end position="55"/>
    </location>
</feature>
<evidence type="ECO:0000256" key="1">
    <source>
        <dbReference type="SAM" id="MobiDB-lite"/>
    </source>
</evidence>
<accession>A0A0F7FTX1</accession>
<name>A0A0F7FTX1_9ACTN</name>
<evidence type="ECO:0000313" key="2">
    <source>
        <dbReference type="EMBL" id="AKG43184.1"/>
    </source>
</evidence>